<comment type="function">
    <text evidence="4">Catalyzes the interconversion of L-alanine and D-alanine. May also act on other amino acids.</text>
</comment>
<feature type="binding site" evidence="4 6">
    <location>
        <position position="135"/>
    </location>
    <ligand>
        <name>substrate</name>
    </ligand>
</feature>
<dbReference type="InterPro" id="IPR001608">
    <property type="entry name" value="Ala_racemase_N"/>
</dbReference>
<dbReference type="AlphaFoldDB" id="A0A1T4W7G2"/>
<evidence type="ECO:0000256" key="6">
    <source>
        <dbReference type="PIRSR" id="PIRSR600821-52"/>
    </source>
</evidence>
<dbReference type="Proteomes" id="UP000189733">
    <property type="component" value="Unassembled WGS sequence"/>
</dbReference>
<dbReference type="GO" id="GO:0030632">
    <property type="term" value="P:D-alanine biosynthetic process"/>
    <property type="evidence" value="ECO:0007669"/>
    <property type="project" value="UniProtKB-UniRule"/>
</dbReference>
<dbReference type="SMART" id="SM01005">
    <property type="entry name" value="Ala_racemase_C"/>
    <property type="match status" value="1"/>
</dbReference>
<name>A0A1T4W7G2_9BACT</name>
<feature type="modified residue" description="N6-(pyridoxal phosphate)lysine" evidence="4 5">
    <location>
        <position position="36"/>
    </location>
</feature>
<organism evidence="8 9">
    <name type="scientific">Desulfobaculum bizertense DSM 18034</name>
    <dbReference type="NCBI Taxonomy" id="1121442"/>
    <lineage>
        <taxon>Bacteria</taxon>
        <taxon>Pseudomonadati</taxon>
        <taxon>Thermodesulfobacteriota</taxon>
        <taxon>Desulfovibrionia</taxon>
        <taxon>Desulfovibrionales</taxon>
        <taxon>Desulfovibrionaceae</taxon>
        <taxon>Desulfobaculum</taxon>
    </lineage>
</organism>
<gene>
    <name evidence="8" type="ORF">SAMN02745702_01759</name>
</gene>
<keyword evidence="2 4" id="KW-0663">Pyridoxal phosphate</keyword>
<dbReference type="Gene3D" id="2.40.37.10">
    <property type="entry name" value="Lyase, Ornithine Decarboxylase, Chain A, domain 1"/>
    <property type="match status" value="1"/>
</dbReference>
<sequence>MTIPFNHLEAIIHPDRIVQNWRKLEQIGGKAYAVIKADAYGHGVLKVTEALERAHAHTICAGSVEEAVAIRKNGFSGRIMSLLGPQLDQDYALCATFQIIPFVGQVPQLRRLDASAAAAGLRQPVALKFDTGMNRLGFVPEQVASVLPEIQSCSHVDVCMVCSHLAVADDSSEQNFTHKQGQRFSTVVNYLRDAGLQFEASLSSSPGLLAHPELRFDAQRPGISLYGGNPFWGTENEALGEGFVPAMELRSRVYQVHPLKKGETVSYGRTFKAEHDMQVAIVGGGYADNILRCLSNRTLVTIHEKRARLLGRVCMQMAAVDVSHISGVQPGDDVWFLGGPGENPVRVEEIADCCGTISYEVLCLFGQNQRRFA</sequence>
<dbReference type="Pfam" id="PF01168">
    <property type="entry name" value="Ala_racemase_N"/>
    <property type="match status" value="1"/>
</dbReference>
<evidence type="ECO:0000256" key="2">
    <source>
        <dbReference type="ARBA" id="ARBA00022898"/>
    </source>
</evidence>
<evidence type="ECO:0000313" key="8">
    <source>
        <dbReference type="EMBL" id="SKA72978.1"/>
    </source>
</evidence>
<dbReference type="InterPro" id="IPR020622">
    <property type="entry name" value="Ala_racemase_pyridoxalP-BS"/>
</dbReference>
<dbReference type="Pfam" id="PF00842">
    <property type="entry name" value="Ala_racemase_C"/>
    <property type="match status" value="1"/>
</dbReference>
<accession>A0A1T4W7G2</accession>
<feature type="domain" description="Alanine racemase C-terminal" evidence="7">
    <location>
        <begin position="246"/>
        <end position="373"/>
    </location>
</feature>
<dbReference type="EC" id="5.1.1.1" evidence="4"/>
<comment type="similarity">
    <text evidence="4">Belongs to the alanine racemase family.</text>
</comment>
<dbReference type="EMBL" id="FUYA01000005">
    <property type="protein sequence ID" value="SKA72978.1"/>
    <property type="molecule type" value="Genomic_DNA"/>
</dbReference>
<dbReference type="GO" id="GO:0030170">
    <property type="term" value="F:pyridoxal phosphate binding"/>
    <property type="evidence" value="ECO:0007669"/>
    <property type="project" value="UniProtKB-UniRule"/>
</dbReference>
<evidence type="ECO:0000256" key="3">
    <source>
        <dbReference type="ARBA" id="ARBA00023235"/>
    </source>
</evidence>
<reference evidence="8 9" key="1">
    <citation type="submission" date="2017-02" db="EMBL/GenBank/DDBJ databases">
        <authorList>
            <person name="Peterson S.W."/>
        </authorList>
    </citation>
    <scope>NUCLEOTIDE SEQUENCE [LARGE SCALE GENOMIC DNA]</scope>
    <source>
        <strain evidence="8 9">DSM 18034</strain>
    </source>
</reference>
<evidence type="ECO:0000256" key="5">
    <source>
        <dbReference type="PIRSR" id="PIRSR600821-50"/>
    </source>
</evidence>
<feature type="binding site" evidence="4 6">
    <location>
        <position position="315"/>
    </location>
    <ligand>
        <name>substrate</name>
    </ligand>
</feature>
<dbReference type="HAMAP" id="MF_01201">
    <property type="entry name" value="Ala_racemase"/>
    <property type="match status" value="1"/>
</dbReference>
<evidence type="ECO:0000256" key="4">
    <source>
        <dbReference type="HAMAP-Rule" id="MF_01201"/>
    </source>
</evidence>
<dbReference type="PROSITE" id="PS00395">
    <property type="entry name" value="ALANINE_RACEMASE"/>
    <property type="match status" value="1"/>
</dbReference>
<dbReference type="NCBIfam" id="TIGR00492">
    <property type="entry name" value="alr"/>
    <property type="match status" value="1"/>
</dbReference>
<dbReference type="PANTHER" id="PTHR30511">
    <property type="entry name" value="ALANINE RACEMASE"/>
    <property type="match status" value="1"/>
</dbReference>
<dbReference type="GO" id="GO:0008784">
    <property type="term" value="F:alanine racemase activity"/>
    <property type="evidence" value="ECO:0007669"/>
    <property type="project" value="UniProtKB-UniRule"/>
</dbReference>
<dbReference type="SUPFAM" id="SSF50621">
    <property type="entry name" value="Alanine racemase C-terminal domain-like"/>
    <property type="match status" value="1"/>
</dbReference>
<protein>
    <recommendedName>
        <fullName evidence="4">Alanine racemase</fullName>
        <ecNumber evidence="4">5.1.1.1</ecNumber>
    </recommendedName>
</protein>
<evidence type="ECO:0000259" key="7">
    <source>
        <dbReference type="SMART" id="SM01005"/>
    </source>
</evidence>
<dbReference type="UniPathway" id="UPA00042">
    <property type="reaction ID" value="UER00497"/>
</dbReference>
<dbReference type="InterPro" id="IPR000821">
    <property type="entry name" value="Ala_racemase"/>
</dbReference>
<comment type="pathway">
    <text evidence="4">Amino-acid biosynthesis; D-alanine biosynthesis; D-alanine from L-alanine: step 1/1.</text>
</comment>
<dbReference type="SUPFAM" id="SSF51419">
    <property type="entry name" value="PLP-binding barrel"/>
    <property type="match status" value="1"/>
</dbReference>
<keyword evidence="3 4" id="KW-0413">Isomerase</keyword>
<dbReference type="OrthoDB" id="9813814at2"/>
<feature type="active site" description="Proton acceptor; specific for L-alanine" evidence="4">
    <location>
        <position position="267"/>
    </location>
</feature>
<dbReference type="CDD" id="cd00430">
    <property type="entry name" value="PLPDE_III_AR"/>
    <property type="match status" value="1"/>
</dbReference>
<feature type="active site" description="Proton acceptor; specific for D-alanine" evidence="4">
    <location>
        <position position="36"/>
    </location>
</feature>
<proteinExistence type="inferred from homology"/>
<dbReference type="STRING" id="1121442.SAMN02745702_01759"/>
<dbReference type="RefSeq" id="WP_078685045.1">
    <property type="nucleotide sequence ID" value="NZ_FUYA01000005.1"/>
</dbReference>
<dbReference type="InterPro" id="IPR009006">
    <property type="entry name" value="Ala_racemase/Decarboxylase_C"/>
</dbReference>
<evidence type="ECO:0000256" key="1">
    <source>
        <dbReference type="ARBA" id="ARBA00001933"/>
    </source>
</evidence>
<dbReference type="Gene3D" id="3.20.20.10">
    <property type="entry name" value="Alanine racemase"/>
    <property type="match status" value="1"/>
</dbReference>
<dbReference type="PANTHER" id="PTHR30511:SF0">
    <property type="entry name" value="ALANINE RACEMASE, CATABOLIC-RELATED"/>
    <property type="match status" value="1"/>
</dbReference>
<dbReference type="PRINTS" id="PR00992">
    <property type="entry name" value="ALARACEMASE"/>
</dbReference>
<dbReference type="GO" id="GO:0005829">
    <property type="term" value="C:cytosol"/>
    <property type="evidence" value="ECO:0007669"/>
    <property type="project" value="TreeGrafter"/>
</dbReference>
<evidence type="ECO:0000313" key="9">
    <source>
        <dbReference type="Proteomes" id="UP000189733"/>
    </source>
</evidence>
<dbReference type="InterPro" id="IPR029066">
    <property type="entry name" value="PLP-binding_barrel"/>
</dbReference>
<dbReference type="InterPro" id="IPR011079">
    <property type="entry name" value="Ala_racemase_C"/>
</dbReference>
<comment type="cofactor">
    <cofactor evidence="1 4 5">
        <name>pyridoxal 5'-phosphate</name>
        <dbReference type="ChEBI" id="CHEBI:597326"/>
    </cofactor>
</comment>
<keyword evidence="9" id="KW-1185">Reference proteome</keyword>
<comment type="catalytic activity">
    <reaction evidence="4">
        <text>L-alanine = D-alanine</text>
        <dbReference type="Rhea" id="RHEA:20249"/>
        <dbReference type="ChEBI" id="CHEBI:57416"/>
        <dbReference type="ChEBI" id="CHEBI:57972"/>
        <dbReference type="EC" id="5.1.1.1"/>
    </reaction>
</comment>